<protein>
    <submittedName>
        <fullName evidence="2">Uncharacterized protein</fullName>
    </submittedName>
</protein>
<organism evidence="2 3">
    <name type="scientific">Paludisphaera borealis</name>
    <dbReference type="NCBI Taxonomy" id="1387353"/>
    <lineage>
        <taxon>Bacteria</taxon>
        <taxon>Pseudomonadati</taxon>
        <taxon>Planctomycetota</taxon>
        <taxon>Planctomycetia</taxon>
        <taxon>Isosphaerales</taxon>
        <taxon>Isosphaeraceae</taxon>
        <taxon>Paludisphaera</taxon>
    </lineage>
</organism>
<sequence>MSASKGASEAPRRLFLITTEDPESDRDSRAVERALTKIGKPCHVMARTWVIETDEPLDNLFKILSTSVFAGNEGGFLVAPLAGDWSCRNAKTKDDCYRRV</sequence>
<dbReference type="RefSeq" id="WP_076347556.1">
    <property type="nucleotide sequence ID" value="NZ_CP019082.1"/>
</dbReference>
<dbReference type="Proteomes" id="UP000186309">
    <property type="component" value="Chromosome"/>
</dbReference>
<proteinExistence type="predicted"/>
<reference evidence="3" key="1">
    <citation type="submission" date="2016-12" db="EMBL/GenBank/DDBJ databases">
        <title>Comparative genomics of four Isosphaeraceae planctomycetes: a common pool of plasmids and glycoside hydrolase genes.</title>
        <authorList>
            <person name="Ivanova A."/>
        </authorList>
    </citation>
    <scope>NUCLEOTIDE SEQUENCE [LARGE SCALE GENOMIC DNA]</scope>
    <source>
        <strain evidence="3">PX4</strain>
    </source>
</reference>
<dbReference type="AlphaFoldDB" id="A0A1U7CSM2"/>
<gene>
    <name evidence="2" type="ORF">BSF38_03403</name>
</gene>
<evidence type="ECO:0000313" key="2">
    <source>
        <dbReference type="EMBL" id="APW61873.1"/>
    </source>
</evidence>
<evidence type="ECO:0000256" key="1">
    <source>
        <dbReference type="SAM" id="MobiDB-lite"/>
    </source>
</evidence>
<dbReference type="EMBL" id="CP019082">
    <property type="protein sequence ID" value="APW61873.1"/>
    <property type="molecule type" value="Genomic_DNA"/>
</dbReference>
<evidence type="ECO:0000313" key="3">
    <source>
        <dbReference type="Proteomes" id="UP000186309"/>
    </source>
</evidence>
<feature type="region of interest" description="Disordered" evidence="1">
    <location>
        <begin position="1"/>
        <end position="28"/>
    </location>
</feature>
<name>A0A1U7CSM2_9BACT</name>
<accession>A0A1U7CSM2</accession>
<keyword evidence="3" id="KW-1185">Reference proteome</keyword>
<dbReference type="KEGG" id="pbor:BSF38_03403"/>